<evidence type="ECO:0000313" key="11">
    <source>
        <dbReference type="EMBL" id="MRV70189.1"/>
    </source>
</evidence>
<dbReference type="GO" id="GO:0015721">
    <property type="term" value="P:bile acid and bile salt transport"/>
    <property type="evidence" value="ECO:0007669"/>
    <property type="project" value="UniProtKB-ARBA"/>
</dbReference>
<comment type="caution">
    <text evidence="11">The sequence shown here is derived from an EMBL/GenBank/DDBJ whole genome shotgun (WGS) entry which is preliminary data.</text>
</comment>
<keyword evidence="5" id="KW-0997">Cell inner membrane</keyword>
<feature type="domain" description="Multidrug export protein EmrA/FarA alpha-helical hairpin" evidence="9">
    <location>
        <begin position="91"/>
        <end position="210"/>
    </location>
</feature>
<keyword evidence="6" id="KW-0812">Transmembrane</keyword>
<keyword evidence="3" id="KW-0813">Transport</keyword>
<dbReference type="PANTHER" id="PTHR30386">
    <property type="entry name" value="MEMBRANE FUSION SUBUNIT OF EMRAB-TOLC MULTIDRUG EFFLUX PUMP"/>
    <property type="match status" value="1"/>
</dbReference>
<dbReference type="SUPFAM" id="SSF111369">
    <property type="entry name" value="HlyD-like secretion proteins"/>
    <property type="match status" value="2"/>
</dbReference>
<dbReference type="Pfam" id="PF25885">
    <property type="entry name" value="HH_EMRA"/>
    <property type="match status" value="1"/>
</dbReference>
<evidence type="ECO:0000256" key="7">
    <source>
        <dbReference type="ARBA" id="ARBA00022989"/>
    </source>
</evidence>
<sequence>MSTAMTTETPNPQRRKRALAAITIAFILAGAAYGVYYKTTLSHYQETDNAYVGGNLVTLSSQVAGNVVEIGADETQLVQAGAPVVKLDPADADVALQQAQARLGATVRQQRQRYADVAQFDAAIAQRKLALANAQEDLARRVPLAADHTVSGEDVAHARQAVANAKAAVSVAEKQALAAQAGVAGVALADHPAVQAARAEYIAAWLAVRRNAVAAPVSGYVARRNVQVGARVTPGQPLLAIVPLDQLWVDANFKESELRDIRIGQPATIEADLYGSKVVYHGKVLGLSAGTGSAFSVLPAQNASGNWIKVVQRVPVRIALDPRELAAHPLRIGLSTTVTVDIHHTDGPMLGSAMPPAPVYQTRVLEQPLQQAGVAADGVIARNM</sequence>
<evidence type="ECO:0000256" key="2">
    <source>
        <dbReference type="ARBA" id="ARBA00009477"/>
    </source>
</evidence>
<organism evidence="11 12">
    <name type="scientific">Pseudoduganella rivuli</name>
    <dbReference type="NCBI Taxonomy" id="2666085"/>
    <lineage>
        <taxon>Bacteria</taxon>
        <taxon>Pseudomonadati</taxon>
        <taxon>Pseudomonadota</taxon>
        <taxon>Betaproteobacteria</taxon>
        <taxon>Burkholderiales</taxon>
        <taxon>Oxalobacteraceae</taxon>
        <taxon>Telluria group</taxon>
        <taxon>Pseudoduganella</taxon>
    </lineage>
</organism>
<feature type="domain" description="p-hydroxybenzoic acid efflux pump subunit AaeA-like beta-barrel" evidence="10">
    <location>
        <begin position="248"/>
        <end position="340"/>
    </location>
</feature>
<dbReference type="Gene3D" id="2.40.30.170">
    <property type="match status" value="1"/>
</dbReference>
<protein>
    <submittedName>
        <fullName evidence="11">HlyD family efflux transporter periplasmic adaptor subunit</fullName>
    </submittedName>
</protein>
<comment type="subcellular location">
    <subcellularLocation>
        <location evidence="1">Cell inner membrane</location>
        <topology evidence="1">Single-pass membrane protein</topology>
    </subcellularLocation>
</comment>
<evidence type="ECO:0000259" key="9">
    <source>
        <dbReference type="Pfam" id="PF25885"/>
    </source>
</evidence>
<dbReference type="GO" id="GO:0046677">
    <property type="term" value="P:response to antibiotic"/>
    <property type="evidence" value="ECO:0007669"/>
    <property type="project" value="UniProtKB-ARBA"/>
</dbReference>
<dbReference type="InterPro" id="IPR058633">
    <property type="entry name" value="EmrA/FarA_HH"/>
</dbReference>
<dbReference type="InterPro" id="IPR050739">
    <property type="entry name" value="MFP"/>
</dbReference>
<name>A0A7X2IHM7_9BURK</name>
<dbReference type="GO" id="GO:1990961">
    <property type="term" value="P:xenobiotic detoxification by transmembrane export across the plasma membrane"/>
    <property type="evidence" value="ECO:0007669"/>
    <property type="project" value="UniProtKB-ARBA"/>
</dbReference>
<keyword evidence="12" id="KW-1185">Reference proteome</keyword>
<evidence type="ECO:0000256" key="4">
    <source>
        <dbReference type="ARBA" id="ARBA00022475"/>
    </source>
</evidence>
<evidence type="ECO:0000259" key="10">
    <source>
        <dbReference type="Pfam" id="PF25963"/>
    </source>
</evidence>
<evidence type="ECO:0000256" key="6">
    <source>
        <dbReference type="ARBA" id="ARBA00022692"/>
    </source>
</evidence>
<dbReference type="PANTHER" id="PTHR30386:SF19">
    <property type="entry name" value="MULTIDRUG EXPORT PROTEIN EMRA-RELATED"/>
    <property type="match status" value="1"/>
</dbReference>
<evidence type="ECO:0000256" key="3">
    <source>
        <dbReference type="ARBA" id="ARBA00022448"/>
    </source>
</evidence>
<gene>
    <name evidence="11" type="ORF">GJ700_00445</name>
</gene>
<keyword evidence="4" id="KW-1003">Cell membrane</keyword>
<dbReference type="EMBL" id="WKJJ01000001">
    <property type="protein sequence ID" value="MRV70189.1"/>
    <property type="molecule type" value="Genomic_DNA"/>
</dbReference>
<evidence type="ECO:0000256" key="5">
    <source>
        <dbReference type="ARBA" id="ARBA00022519"/>
    </source>
</evidence>
<dbReference type="Pfam" id="PF25963">
    <property type="entry name" value="Beta-barrel_AAEA"/>
    <property type="match status" value="1"/>
</dbReference>
<evidence type="ECO:0000313" key="12">
    <source>
        <dbReference type="Proteomes" id="UP000446768"/>
    </source>
</evidence>
<dbReference type="Gene3D" id="2.40.50.100">
    <property type="match status" value="1"/>
</dbReference>
<dbReference type="FunFam" id="2.40.30.170:FF:000003">
    <property type="entry name" value="Multidrug resistance protein A"/>
    <property type="match status" value="1"/>
</dbReference>
<reference evidence="11 12" key="1">
    <citation type="submission" date="2019-11" db="EMBL/GenBank/DDBJ databases">
        <title>Novel species isolated from a subtropical stream in China.</title>
        <authorList>
            <person name="Lu H."/>
        </authorList>
    </citation>
    <scope>NUCLEOTIDE SEQUENCE [LARGE SCALE GENOMIC DNA]</scope>
    <source>
        <strain evidence="11 12">FT92W</strain>
    </source>
</reference>
<dbReference type="InterPro" id="IPR058634">
    <property type="entry name" value="AaeA-lik-b-barrel"/>
</dbReference>
<dbReference type="GO" id="GO:0005886">
    <property type="term" value="C:plasma membrane"/>
    <property type="evidence" value="ECO:0007669"/>
    <property type="project" value="UniProtKB-SubCell"/>
</dbReference>
<evidence type="ECO:0000256" key="1">
    <source>
        <dbReference type="ARBA" id="ARBA00004377"/>
    </source>
</evidence>
<keyword evidence="8" id="KW-0472">Membrane</keyword>
<proteinExistence type="inferred from homology"/>
<dbReference type="AlphaFoldDB" id="A0A7X2IHM7"/>
<accession>A0A7X2IHM7</accession>
<evidence type="ECO:0000256" key="8">
    <source>
        <dbReference type="ARBA" id="ARBA00023136"/>
    </source>
</evidence>
<keyword evidence="7" id="KW-1133">Transmembrane helix</keyword>
<dbReference type="Proteomes" id="UP000446768">
    <property type="component" value="Unassembled WGS sequence"/>
</dbReference>
<comment type="similarity">
    <text evidence="2">Belongs to the membrane fusion protein (MFP) (TC 8.A.1) family.</text>
</comment>